<evidence type="ECO:0000313" key="3">
    <source>
        <dbReference type="EMBL" id="MCE5168370.1"/>
    </source>
</evidence>
<keyword evidence="1" id="KW-0479">Metal-binding</keyword>
<feature type="domain" description="SWIM-type" evidence="2">
    <location>
        <begin position="34"/>
        <end position="72"/>
    </location>
</feature>
<dbReference type="InterPro" id="IPR007527">
    <property type="entry name" value="Znf_SWIM"/>
</dbReference>
<comment type="caution">
    <text evidence="3">The sequence shown here is derived from an EMBL/GenBank/DDBJ whole genome shotgun (WGS) entry which is preliminary data.</text>
</comment>
<gene>
    <name evidence="3" type="ORF">LQV63_03455</name>
</gene>
<dbReference type="Pfam" id="PF04434">
    <property type="entry name" value="SWIM"/>
    <property type="match status" value="1"/>
</dbReference>
<protein>
    <submittedName>
        <fullName evidence="3">SWIM zinc finger family protein</fullName>
    </submittedName>
</protein>
<keyword evidence="1" id="KW-0862">Zinc</keyword>
<reference evidence="3 4" key="1">
    <citation type="submission" date="2021-11" db="EMBL/GenBank/DDBJ databases">
        <title>Draft genome sequence of Paenibacillus profundus YoMME, a new Gram-positive bacteria with exoelectrogenic properties.</title>
        <authorList>
            <person name="Hubenova Y."/>
            <person name="Hubenova E."/>
            <person name="Manasiev Y."/>
            <person name="Peykov S."/>
            <person name="Mitov M."/>
        </authorList>
    </citation>
    <scope>NUCLEOTIDE SEQUENCE [LARGE SCALE GENOMIC DNA]</scope>
    <source>
        <strain evidence="3 4">YoMME</strain>
    </source>
</reference>
<sequence length="551" mass="63264">MNRGQDYVLAGYVRSIKEIKDGLYRALVEGSDLYEVLVELRDNDDVLSVECDCPYDYGPTCKHQAAVLIKLREMRGTARSHSANLSSPISVQTKTLKQLLEAESKDSLISLLLYLAVDSEQTEERIRLHLSDVDYNDSIDSCRRLIQSYIEMYADNYGFVRWDNVDRAVEGAEHVAEQAALAFDDGKLLQAAKINICILEEMMDLLQSSDDSNGTIGGIIEESIERLDAIAQSGELLLSGEMEILFDLIMGVAIQNRFDGWPDWRVDLLAAASYLTASPDLREKWEQHIEHLSQNTDEDTWSGEYFTARIAKLRYNQLQEHAGETQANDYLYSQLHFSDFRKQAIQLALDNCRYDEAIRLAEEGEAQDLEKGLPGLVGQWKQLRYDAYRLSGDVQRQRELGLELLCCGDLSYYTFVKAAYSSAEWPLVYHNLLETLEKGNFWRQESVYTQILVQEQEHARLLLYVKQHPEQVETFCPLLIEHYPKDVIHIFQKYIEWKAANSSSRKQYQGVCQVLKRFKKAAGPAEAERIVQLLLTQYPNKPAFRDELTKF</sequence>
<dbReference type="EMBL" id="JAJNBZ010000002">
    <property type="protein sequence ID" value="MCE5168370.1"/>
    <property type="molecule type" value="Genomic_DNA"/>
</dbReference>
<organism evidence="3 4">
    <name type="scientific">Paenibacillus profundus</name>
    <dbReference type="NCBI Taxonomy" id="1173085"/>
    <lineage>
        <taxon>Bacteria</taxon>
        <taxon>Bacillati</taxon>
        <taxon>Bacillota</taxon>
        <taxon>Bacilli</taxon>
        <taxon>Bacillales</taxon>
        <taxon>Paenibacillaceae</taxon>
        <taxon>Paenibacillus</taxon>
    </lineage>
</organism>
<keyword evidence="4" id="KW-1185">Reference proteome</keyword>
<dbReference type="Proteomes" id="UP001199916">
    <property type="component" value="Unassembled WGS sequence"/>
</dbReference>
<keyword evidence="1" id="KW-0863">Zinc-finger</keyword>
<dbReference type="PROSITE" id="PS50966">
    <property type="entry name" value="ZF_SWIM"/>
    <property type="match status" value="1"/>
</dbReference>
<accession>A0ABS8YCY7</accession>
<evidence type="ECO:0000313" key="4">
    <source>
        <dbReference type="Proteomes" id="UP001199916"/>
    </source>
</evidence>
<proteinExistence type="predicted"/>
<evidence type="ECO:0000259" key="2">
    <source>
        <dbReference type="PROSITE" id="PS50966"/>
    </source>
</evidence>
<name>A0ABS8YCY7_9BACL</name>
<evidence type="ECO:0000256" key="1">
    <source>
        <dbReference type="PROSITE-ProRule" id="PRU00325"/>
    </source>
</evidence>